<dbReference type="InterPro" id="IPR029489">
    <property type="entry name" value="OGT/SEC/SPY_C"/>
</dbReference>
<reference evidence="7 8" key="1">
    <citation type="journal article" date="2015" name="Stand. Genomic Sci.">
        <title>Genomic Encyclopedia of Bacterial and Archaeal Type Strains, Phase III: the genomes of soil and plant-associated and newly described type strains.</title>
        <authorList>
            <person name="Whitman W.B."/>
            <person name="Woyke T."/>
            <person name="Klenk H.P."/>
            <person name="Zhou Y."/>
            <person name="Lilburn T.G."/>
            <person name="Beck B.J."/>
            <person name="De Vos P."/>
            <person name="Vandamme P."/>
            <person name="Eisen J.A."/>
            <person name="Garrity G."/>
            <person name="Hugenholtz P."/>
            <person name="Kyrpides N.C."/>
        </authorList>
    </citation>
    <scope>NUCLEOTIDE SEQUENCE [LARGE SCALE GENOMIC DNA]</scope>
    <source>
        <strain evidence="7 8">A3</strain>
    </source>
</reference>
<dbReference type="Gene3D" id="1.25.40.10">
    <property type="entry name" value="Tetratricopeptide repeat domain"/>
    <property type="match status" value="1"/>
</dbReference>
<evidence type="ECO:0000256" key="5">
    <source>
        <dbReference type="ARBA" id="ARBA00022803"/>
    </source>
</evidence>
<evidence type="ECO:0000313" key="8">
    <source>
        <dbReference type="Proteomes" id="UP000294862"/>
    </source>
</evidence>
<name>A0A4R2I9I4_9GAMM</name>
<organism evidence="7 8">
    <name type="scientific">Dokdonella fugitiva</name>
    <dbReference type="NCBI Taxonomy" id="328517"/>
    <lineage>
        <taxon>Bacteria</taxon>
        <taxon>Pseudomonadati</taxon>
        <taxon>Pseudomonadota</taxon>
        <taxon>Gammaproteobacteria</taxon>
        <taxon>Lysobacterales</taxon>
        <taxon>Rhodanobacteraceae</taxon>
        <taxon>Dokdonella</taxon>
    </lineage>
</organism>
<dbReference type="AlphaFoldDB" id="A0A4R2I9I4"/>
<dbReference type="Pfam" id="PF14559">
    <property type="entry name" value="TPR_19"/>
    <property type="match status" value="1"/>
</dbReference>
<keyword evidence="3 7" id="KW-0808">Transferase</keyword>
<dbReference type="EMBL" id="SLWQ01000005">
    <property type="protein sequence ID" value="TCO40299.1"/>
    <property type="molecule type" value="Genomic_DNA"/>
</dbReference>
<gene>
    <name evidence="7" type="ORF">EV148_10594</name>
</gene>
<dbReference type="OrthoDB" id="255821at2"/>
<evidence type="ECO:0000259" key="6">
    <source>
        <dbReference type="Pfam" id="PF13844"/>
    </source>
</evidence>
<protein>
    <submittedName>
        <fullName evidence="7">Glycosyl transferase family 41</fullName>
    </submittedName>
</protein>
<dbReference type="Gene3D" id="3.40.50.11380">
    <property type="match status" value="1"/>
</dbReference>
<dbReference type="Pfam" id="PF13844">
    <property type="entry name" value="Glyco_transf_41"/>
    <property type="match status" value="2"/>
</dbReference>
<evidence type="ECO:0000256" key="2">
    <source>
        <dbReference type="ARBA" id="ARBA00022676"/>
    </source>
</evidence>
<evidence type="ECO:0000256" key="1">
    <source>
        <dbReference type="ARBA" id="ARBA00004922"/>
    </source>
</evidence>
<dbReference type="GO" id="GO:0016757">
    <property type="term" value="F:glycosyltransferase activity"/>
    <property type="evidence" value="ECO:0007669"/>
    <property type="project" value="UniProtKB-KW"/>
</dbReference>
<dbReference type="Proteomes" id="UP000294862">
    <property type="component" value="Unassembled WGS sequence"/>
</dbReference>
<evidence type="ECO:0000313" key="7">
    <source>
        <dbReference type="EMBL" id="TCO40299.1"/>
    </source>
</evidence>
<evidence type="ECO:0000256" key="3">
    <source>
        <dbReference type="ARBA" id="ARBA00022679"/>
    </source>
</evidence>
<sequence length="585" mass="62787">MVARDAFGLRLREATALADRGELHAAIARLDALLHERPHAAVLRQLLARCHLRAGERDAAVAVAAHPALFADREVLSAVVADFAAAGAWQERARLLETVARHDPGDYEAALALAASLHALGCPSAALHWATQAAALRPAEPMPRAIAATALIDRGDVEAGLAAYRALPAAQDDAEHAARHLVLMHYDPALEADAMSACIRDFARRFLPQPDPGAPRARTAGQRLRIGWASPRPGDGPVATFLSGLLRAFDREHHEHLLVDLAGTDTRAARAMLREGDTWVDASGLDDAALLARLRALQLDVLVDLAGHSTANRLRVLARRVAPLQLAWLDWFDTTGAAAIDVFVGDPWLTPPDVAAGFSETVAQLPSGRFCYTPPGYAIDVDRVGGGAVVFASFNRLAKLNDHVLDAWARILHGCAGSRLVLRARHLGEAATRAHVASRFAARGIGAARLELGGSLAYRELLEAYRGVDVALDPFPFSGCTTSCDALWMGCPVVTLAGRSYVGRQGASLMHRLDAADWIAADVDGYVARAVRAAAEVEALRAARGTLRRCVLAKLCDARTQADEFARLVQEQWQRVAARNRFGHP</sequence>
<accession>A0A4R2I9I4</accession>
<dbReference type="SUPFAM" id="SSF48452">
    <property type="entry name" value="TPR-like"/>
    <property type="match status" value="1"/>
</dbReference>
<proteinExistence type="predicted"/>
<keyword evidence="5" id="KW-0802">TPR repeat</keyword>
<dbReference type="Gene3D" id="3.40.50.2000">
    <property type="entry name" value="Glycogen Phosphorylase B"/>
    <property type="match status" value="1"/>
</dbReference>
<dbReference type="InterPro" id="IPR051939">
    <property type="entry name" value="Glycosyltr_41/O-GlcNAc_trsf"/>
</dbReference>
<feature type="domain" description="O-GlcNAc transferase C-terminal" evidence="6">
    <location>
        <begin position="387"/>
        <end position="548"/>
    </location>
</feature>
<comment type="pathway">
    <text evidence="1">Protein modification; protein glycosylation.</text>
</comment>
<keyword evidence="8" id="KW-1185">Reference proteome</keyword>
<comment type="caution">
    <text evidence="7">The sequence shown here is derived from an EMBL/GenBank/DDBJ whole genome shotgun (WGS) entry which is preliminary data.</text>
</comment>
<evidence type="ECO:0000256" key="4">
    <source>
        <dbReference type="ARBA" id="ARBA00022737"/>
    </source>
</evidence>
<keyword evidence="2" id="KW-0328">Glycosyltransferase</keyword>
<dbReference type="PANTHER" id="PTHR44835">
    <property type="entry name" value="UDP-N-ACETYLGLUCOSAMINE--PEPTIDE N-ACETYLGLUCOSAMINYLTRANSFERASE SPINDLY-RELATED"/>
    <property type="match status" value="1"/>
</dbReference>
<dbReference type="PANTHER" id="PTHR44835:SF1">
    <property type="entry name" value="PROTEIN O-GLCNAC TRANSFERASE"/>
    <property type="match status" value="1"/>
</dbReference>
<dbReference type="RefSeq" id="WP_131997744.1">
    <property type="nucleotide sequence ID" value="NZ_SLWQ01000005.1"/>
</dbReference>
<dbReference type="InterPro" id="IPR011990">
    <property type="entry name" value="TPR-like_helical_dom_sf"/>
</dbReference>
<keyword evidence="4" id="KW-0677">Repeat</keyword>
<feature type="domain" description="O-GlcNAc transferase C-terminal" evidence="6">
    <location>
        <begin position="218"/>
        <end position="370"/>
    </location>
</feature>